<feature type="transmembrane region" description="Helical" evidence="1">
    <location>
        <begin position="33"/>
        <end position="53"/>
    </location>
</feature>
<proteinExistence type="predicted"/>
<reference evidence="2 3" key="1">
    <citation type="submission" date="2017-02" db="EMBL/GenBank/DDBJ databases">
        <title>Complete genome sequence of the drought resistance-promoting endophyte Pantoea alhagi LTYR-11Z.</title>
        <authorList>
            <person name="Zhang L."/>
        </authorList>
    </citation>
    <scope>NUCLEOTIDE SEQUENCE [LARGE SCALE GENOMIC DNA]</scope>
    <source>
        <strain evidence="2 3">LTYR-11Z</strain>
    </source>
</reference>
<organism evidence="2 3">
    <name type="scientific">Pantoea alhagi</name>
    <dbReference type="NCBI Taxonomy" id="1891675"/>
    <lineage>
        <taxon>Bacteria</taxon>
        <taxon>Pseudomonadati</taxon>
        <taxon>Pseudomonadota</taxon>
        <taxon>Gammaproteobacteria</taxon>
        <taxon>Enterobacterales</taxon>
        <taxon>Erwiniaceae</taxon>
        <taxon>Pantoea</taxon>
    </lineage>
</organism>
<sequence>MRMGNILFFGYLFSITISSLTLLWVYFQPLNSLVWLFIPLIAPIIFSVIIIITRNKEQRDLVKSLNDSVLFSISAITTGLIIFKTIEIHDINIFNLLVHNRVGYLLICGHTILYTIKATIAMCESYDNWLKLFKEKIFIFLA</sequence>
<dbReference type="Proteomes" id="UP000192900">
    <property type="component" value="Chromosome"/>
</dbReference>
<feature type="transmembrane region" description="Helical" evidence="1">
    <location>
        <begin position="7"/>
        <end position="27"/>
    </location>
</feature>
<feature type="transmembrane region" description="Helical" evidence="1">
    <location>
        <begin position="103"/>
        <end position="123"/>
    </location>
</feature>
<accession>A0A1W6BAW2</accession>
<keyword evidence="1" id="KW-0472">Membrane</keyword>
<keyword evidence="1" id="KW-1133">Transmembrane helix</keyword>
<evidence type="ECO:0000256" key="1">
    <source>
        <dbReference type="SAM" id="Phobius"/>
    </source>
</evidence>
<keyword evidence="1" id="KW-0812">Transmembrane</keyword>
<feature type="transmembrane region" description="Helical" evidence="1">
    <location>
        <begin position="65"/>
        <end position="83"/>
    </location>
</feature>
<evidence type="ECO:0000313" key="2">
    <source>
        <dbReference type="EMBL" id="ARJ44199.1"/>
    </source>
</evidence>
<keyword evidence="3" id="KW-1185">Reference proteome</keyword>
<dbReference type="EMBL" id="CP019706">
    <property type="protein sequence ID" value="ARJ44199.1"/>
    <property type="molecule type" value="Genomic_DNA"/>
</dbReference>
<name>A0A1W6BAW2_9GAMM</name>
<evidence type="ECO:0000313" key="3">
    <source>
        <dbReference type="Proteomes" id="UP000192900"/>
    </source>
</evidence>
<protein>
    <submittedName>
        <fullName evidence="2">Uncharacterized protein</fullName>
    </submittedName>
</protein>
<dbReference type="AlphaFoldDB" id="A0A1W6BAW2"/>
<dbReference type="KEGG" id="palh:B1H58_04730"/>
<gene>
    <name evidence="2" type="ORF">B1H58_04730</name>
</gene>